<dbReference type="EMBL" id="JASCZI010182118">
    <property type="protein sequence ID" value="MED6187083.1"/>
    <property type="molecule type" value="Genomic_DNA"/>
</dbReference>
<evidence type="ECO:0000313" key="1">
    <source>
        <dbReference type="EMBL" id="MED6187083.1"/>
    </source>
</evidence>
<organism evidence="1 2">
    <name type="scientific">Stylosanthes scabra</name>
    <dbReference type="NCBI Taxonomy" id="79078"/>
    <lineage>
        <taxon>Eukaryota</taxon>
        <taxon>Viridiplantae</taxon>
        <taxon>Streptophyta</taxon>
        <taxon>Embryophyta</taxon>
        <taxon>Tracheophyta</taxon>
        <taxon>Spermatophyta</taxon>
        <taxon>Magnoliopsida</taxon>
        <taxon>eudicotyledons</taxon>
        <taxon>Gunneridae</taxon>
        <taxon>Pentapetalae</taxon>
        <taxon>rosids</taxon>
        <taxon>fabids</taxon>
        <taxon>Fabales</taxon>
        <taxon>Fabaceae</taxon>
        <taxon>Papilionoideae</taxon>
        <taxon>50 kb inversion clade</taxon>
        <taxon>dalbergioids sensu lato</taxon>
        <taxon>Dalbergieae</taxon>
        <taxon>Pterocarpus clade</taxon>
        <taxon>Stylosanthes</taxon>
    </lineage>
</organism>
<reference evidence="1 2" key="1">
    <citation type="journal article" date="2023" name="Plants (Basel)">
        <title>Bridging the Gap: Combining Genomics and Transcriptomics Approaches to Understand Stylosanthes scabra, an Orphan Legume from the Brazilian Caatinga.</title>
        <authorList>
            <person name="Ferreira-Neto J.R.C."/>
            <person name="da Silva M.D."/>
            <person name="Binneck E."/>
            <person name="de Melo N.F."/>
            <person name="da Silva R.H."/>
            <person name="de Melo A.L.T.M."/>
            <person name="Pandolfi V."/>
            <person name="Bustamante F.O."/>
            <person name="Brasileiro-Vidal A.C."/>
            <person name="Benko-Iseppon A.M."/>
        </authorList>
    </citation>
    <scope>NUCLEOTIDE SEQUENCE [LARGE SCALE GENOMIC DNA]</scope>
    <source>
        <tissue evidence="1">Leaves</tissue>
    </source>
</reference>
<accession>A0ABU6WSM9</accession>
<evidence type="ECO:0000313" key="2">
    <source>
        <dbReference type="Proteomes" id="UP001341840"/>
    </source>
</evidence>
<dbReference type="Proteomes" id="UP001341840">
    <property type="component" value="Unassembled WGS sequence"/>
</dbReference>
<keyword evidence="2" id="KW-1185">Reference proteome</keyword>
<protein>
    <submittedName>
        <fullName evidence="1">Uncharacterized protein</fullName>
    </submittedName>
</protein>
<proteinExistence type="predicted"/>
<comment type="caution">
    <text evidence="1">The sequence shown here is derived from an EMBL/GenBank/DDBJ whole genome shotgun (WGS) entry which is preliminary data.</text>
</comment>
<sequence>MGDQKGLETEGLVSGSSAKKSTIELCRSAGITSKDEPMQENGGILEAFTGLRQHMVEHEGVIGTKVEAQSLKTNTMKGKNDGCNGEWGYRETWKKRTPSILDLSVLDETQNPKVESKRVVGDLHVGKRIENRKTGEAAAKGTLSESYRKLNFTDAFETYVDQVGAIAICNCGRSTKVPDDVFPSSIWNATDGCGAGPSSIHIWGRLDPREVLFLAERAQEDREALWSLRPNHEVYKDVLNFLAITLKVECEEATWWMPTTFPQITLNPLNQCTEMLDFITSHFMAYADDLKNIFASNQPFF</sequence>
<name>A0ABU6WSM9_9FABA</name>
<gene>
    <name evidence="1" type="ORF">PIB30_072986</name>
</gene>